<keyword evidence="9" id="KW-0675">Receptor</keyword>
<dbReference type="SUPFAM" id="SSF56935">
    <property type="entry name" value="Porins"/>
    <property type="match status" value="1"/>
</dbReference>
<evidence type="ECO:0000313" key="10">
    <source>
        <dbReference type="Proteomes" id="UP001501175"/>
    </source>
</evidence>
<gene>
    <name evidence="9" type="ORF">GCM10023189_27640</name>
</gene>
<dbReference type="Gene3D" id="2.40.170.20">
    <property type="entry name" value="TonB-dependent receptor, beta-barrel domain"/>
    <property type="match status" value="1"/>
</dbReference>
<dbReference type="NCBIfam" id="TIGR04057">
    <property type="entry name" value="SusC_RagA_signa"/>
    <property type="match status" value="1"/>
</dbReference>
<accession>A0ABP8MXZ8</accession>
<dbReference type="InterPro" id="IPR023997">
    <property type="entry name" value="TonB-dep_OMP_SusC/RagA_CS"/>
</dbReference>
<dbReference type="Gene3D" id="2.60.40.1120">
    <property type="entry name" value="Carboxypeptidase-like, regulatory domain"/>
    <property type="match status" value="1"/>
</dbReference>
<keyword evidence="4 7" id="KW-0812">Transmembrane</keyword>
<dbReference type="InterPro" id="IPR008969">
    <property type="entry name" value="CarboxyPept-like_regulatory"/>
</dbReference>
<dbReference type="SMART" id="SM00965">
    <property type="entry name" value="STN"/>
    <property type="match status" value="1"/>
</dbReference>
<dbReference type="InterPro" id="IPR036942">
    <property type="entry name" value="Beta-barrel_TonB_sf"/>
</dbReference>
<dbReference type="Gene3D" id="2.170.130.10">
    <property type="entry name" value="TonB-dependent receptor, plug domain"/>
    <property type="match status" value="1"/>
</dbReference>
<dbReference type="InterPro" id="IPR039426">
    <property type="entry name" value="TonB-dep_rcpt-like"/>
</dbReference>
<protein>
    <submittedName>
        <fullName evidence="9">TonB-dependent receptor</fullName>
    </submittedName>
</protein>
<evidence type="ECO:0000256" key="4">
    <source>
        <dbReference type="ARBA" id="ARBA00022692"/>
    </source>
</evidence>
<comment type="similarity">
    <text evidence="7">Belongs to the TonB-dependent receptor family.</text>
</comment>
<name>A0ABP8MXZ8_9BACT</name>
<proteinExistence type="inferred from homology"/>
<evidence type="ECO:0000259" key="8">
    <source>
        <dbReference type="SMART" id="SM00965"/>
    </source>
</evidence>
<feature type="domain" description="Secretin/TonB short N-terminal" evidence="8">
    <location>
        <begin position="45"/>
        <end position="96"/>
    </location>
</feature>
<dbReference type="SUPFAM" id="SSF49464">
    <property type="entry name" value="Carboxypeptidase regulatory domain-like"/>
    <property type="match status" value="1"/>
</dbReference>
<evidence type="ECO:0000256" key="2">
    <source>
        <dbReference type="ARBA" id="ARBA00022448"/>
    </source>
</evidence>
<evidence type="ECO:0000256" key="5">
    <source>
        <dbReference type="ARBA" id="ARBA00023136"/>
    </source>
</evidence>
<sequence>MLAIVGTSFAHDTHAQEYLNRRVTLNLEEKEIRKVLALLEKVTEVRFMYSSQVVQGNPKVSLHVANEPLGEVLDRLLKPLRIQYELIGNKVVLTSVSTSLNLSNLTMRMAQELATRVDRTITGTITAEENGAPLPGVNVIVKGSIRGATSDVNGKYSLAIPDNAVTLIFSFIGYETQEVAVGNRLVVDVNLKVDVRSLNEVVVIGYGTQRKRDVTGAVSQVKADEIKGLPLTGLDQAIQGRAAGVQVTQNSGAPGGSVSVRIRGVGTVGTTTDRGQGSSANEPLYVVDGLPTGSLNAINPNDIESIEILKDAASASIYGSRAANGVVLVTTRRGKEGRTRIEFDSYVGVQTPARKIEVLNGPEFATLANESVTNSNNDPRTTVPKNNPLNPLWANPSSLPTYDWQDAIFQNGAIQNYNFTLSGGTAKSRTAASFSYFRQDGLIINSFYQRFTGRINSDYQVGSRLRFGHTLNIARDNQQVVPIDRDYDGILQTAYQMHPMQPIYAADGLQSPTLFGLGGYSHFPLTTEPRYYPRQLYNPLYRTKVVENDRVNLRMLGLVFGELDIIQGLTFRTSLGIELGNSGSTGYTPFISANIFGNTTRADANEDMSRSYQWNWINTLNFSRTFNERHVVSALAGIDALKGQSSYLSGNANTFVNPNVRAFGFTEQKNRNVGNSLGDFALLSYIGRLSYAYDDKYLVQFNIRRDGSPNFGPENQFGLFPSVSAGWRLSREGFLRNNSFVNDLKLRASWGVLGNQNIPNFQYMNTLSSNEIEYSLGTGAQAAATGITVRSLANPAIKWESTTQIDVGIDASLMQGRINIVADYYDRETRDMLVRIPVPMSLGAPNNSILRNAGGMRNSGFEFAVGYRANSGKVRWSADVNLATLRNRVTSLGDGGRPIVRNMDVGQNNANSRTEVGQPIAYFWGYQTAGIFQSQQEIDGSPMKEQAIPGDRQYIDINGDGKVDGNDRTNLGSGLPKLIFGGNVRADYKNFDVTLFLQGQAGNKIANNNRRHLYDIRNYNGQGVQNVAKEMMNRWTGPGTSNTIPRVAYFTASDNNRFSDFYVEEGGFVRCRNFQIGYTLPQNLTKRLSGDRLRVYVAAQNLFTITRYSGYDPEVGSLNQDVLNTGFDMGRYPVARTLMGGLNLSF</sequence>
<dbReference type="Pfam" id="PF07715">
    <property type="entry name" value="Plug"/>
    <property type="match status" value="1"/>
</dbReference>
<dbReference type="InterPro" id="IPR037066">
    <property type="entry name" value="Plug_dom_sf"/>
</dbReference>
<dbReference type="EMBL" id="BAABHD010000029">
    <property type="protein sequence ID" value="GAA4457235.1"/>
    <property type="molecule type" value="Genomic_DNA"/>
</dbReference>
<keyword evidence="3 7" id="KW-1134">Transmembrane beta strand</keyword>
<evidence type="ECO:0000313" key="9">
    <source>
        <dbReference type="EMBL" id="GAA4457235.1"/>
    </source>
</evidence>
<dbReference type="Pfam" id="PF07660">
    <property type="entry name" value="STN"/>
    <property type="match status" value="1"/>
</dbReference>
<reference evidence="10" key="1">
    <citation type="journal article" date="2019" name="Int. J. Syst. Evol. Microbiol.">
        <title>The Global Catalogue of Microorganisms (GCM) 10K type strain sequencing project: providing services to taxonomists for standard genome sequencing and annotation.</title>
        <authorList>
            <consortium name="The Broad Institute Genomics Platform"/>
            <consortium name="The Broad Institute Genome Sequencing Center for Infectious Disease"/>
            <person name="Wu L."/>
            <person name="Ma J."/>
        </authorList>
    </citation>
    <scope>NUCLEOTIDE SEQUENCE [LARGE SCALE GENOMIC DNA]</scope>
    <source>
        <strain evidence="10">JCM 17927</strain>
    </source>
</reference>
<organism evidence="9 10">
    <name type="scientific">Nibrella saemangeumensis</name>
    <dbReference type="NCBI Taxonomy" id="1084526"/>
    <lineage>
        <taxon>Bacteria</taxon>
        <taxon>Pseudomonadati</taxon>
        <taxon>Bacteroidota</taxon>
        <taxon>Cytophagia</taxon>
        <taxon>Cytophagales</taxon>
        <taxon>Spirosomataceae</taxon>
        <taxon>Nibrella</taxon>
    </lineage>
</organism>
<dbReference type="Pfam" id="PF13715">
    <property type="entry name" value="CarbopepD_reg_2"/>
    <property type="match status" value="1"/>
</dbReference>
<evidence type="ECO:0000256" key="6">
    <source>
        <dbReference type="ARBA" id="ARBA00023237"/>
    </source>
</evidence>
<comment type="caution">
    <text evidence="9">The sequence shown here is derived from an EMBL/GenBank/DDBJ whole genome shotgun (WGS) entry which is preliminary data.</text>
</comment>
<dbReference type="InterPro" id="IPR012910">
    <property type="entry name" value="Plug_dom"/>
</dbReference>
<dbReference type="PROSITE" id="PS52016">
    <property type="entry name" value="TONB_DEPENDENT_REC_3"/>
    <property type="match status" value="1"/>
</dbReference>
<dbReference type="InterPro" id="IPR023996">
    <property type="entry name" value="TonB-dep_OMP_SusC/RagA"/>
</dbReference>
<dbReference type="Proteomes" id="UP001501175">
    <property type="component" value="Unassembled WGS sequence"/>
</dbReference>
<evidence type="ECO:0000256" key="7">
    <source>
        <dbReference type="PROSITE-ProRule" id="PRU01360"/>
    </source>
</evidence>
<evidence type="ECO:0000256" key="1">
    <source>
        <dbReference type="ARBA" id="ARBA00004571"/>
    </source>
</evidence>
<keyword evidence="5 7" id="KW-0472">Membrane</keyword>
<keyword evidence="6 7" id="KW-0998">Cell outer membrane</keyword>
<dbReference type="NCBIfam" id="TIGR04056">
    <property type="entry name" value="OMP_RagA_SusC"/>
    <property type="match status" value="1"/>
</dbReference>
<keyword evidence="2 7" id="KW-0813">Transport</keyword>
<keyword evidence="10" id="KW-1185">Reference proteome</keyword>
<comment type="subcellular location">
    <subcellularLocation>
        <location evidence="1 7">Cell outer membrane</location>
        <topology evidence="1 7">Multi-pass membrane protein</topology>
    </subcellularLocation>
</comment>
<evidence type="ECO:0000256" key="3">
    <source>
        <dbReference type="ARBA" id="ARBA00022452"/>
    </source>
</evidence>
<dbReference type="InterPro" id="IPR011662">
    <property type="entry name" value="Secretin/TonB_short_N"/>
</dbReference>